<dbReference type="STRING" id="1798508.A3A35_03130"/>
<organism evidence="12 13">
    <name type="scientific">Candidatus Kaiserbacteria bacterium RIFCSPLOWO2_01_FULL_51_21</name>
    <dbReference type="NCBI Taxonomy" id="1798508"/>
    <lineage>
        <taxon>Bacteria</taxon>
        <taxon>Candidatus Kaiseribacteriota</taxon>
    </lineage>
</organism>
<dbReference type="Pfam" id="PF01921">
    <property type="entry name" value="tRNA-synt_1f"/>
    <property type="match status" value="1"/>
</dbReference>
<dbReference type="GO" id="GO:0000049">
    <property type="term" value="F:tRNA binding"/>
    <property type="evidence" value="ECO:0007669"/>
    <property type="project" value="InterPro"/>
</dbReference>
<comment type="caution">
    <text evidence="10">Lacks conserved residue(s) required for the propagation of feature annotation.</text>
</comment>
<dbReference type="Gene3D" id="3.40.50.620">
    <property type="entry name" value="HUPs"/>
    <property type="match status" value="2"/>
</dbReference>
<dbReference type="PANTHER" id="PTHR37940">
    <property type="entry name" value="LYSINE--TRNA LIGASE"/>
    <property type="match status" value="1"/>
</dbReference>
<dbReference type="InterPro" id="IPR008925">
    <property type="entry name" value="aa_tRNA-synth_I_cd-bd_sf"/>
</dbReference>
<evidence type="ECO:0000313" key="13">
    <source>
        <dbReference type="Proteomes" id="UP000179115"/>
    </source>
</evidence>
<feature type="short sequence motif" description="'HIGH' region" evidence="10">
    <location>
        <begin position="33"/>
        <end position="41"/>
    </location>
</feature>
<dbReference type="PANTHER" id="PTHR37940:SF1">
    <property type="entry name" value="LYSINE--TRNA LIGASE"/>
    <property type="match status" value="1"/>
</dbReference>
<protein>
    <recommendedName>
        <fullName evidence="10">Lysine--tRNA ligase</fullName>
        <ecNumber evidence="10">6.1.1.6</ecNumber>
    </recommendedName>
    <alternativeName>
        <fullName evidence="10">Lysyl-tRNA synthetase</fullName>
        <shortName evidence="10">LysRS</shortName>
    </alternativeName>
</protein>
<comment type="caution">
    <text evidence="12">The sequence shown here is derived from an EMBL/GenBank/DDBJ whole genome shotgun (WGS) entry which is preliminary data.</text>
</comment>
<evidence type="ECO:0000256" key="9">
    <source>
        <dbReference type="ARBA" id="ARBA00048573"/>
    </source>
</evidence>
<accession>A0A1F6EDY1</accession>
<name>A0A1F6EDY1_9BACT</name>
<proteinExistence type="inferred from homology"/>
<dbReference type="AlphaFoldDB" id="A0A1F6EDY1"/>
<keyword evidence="4 10" id="KW-0436">Ligase</keyword>
<dbReference type="Gene3D" id="1.10.10.350">
    <property type="match status" value="1"/>
</dbReference>
<keyword evidence="7 10" id="KW-0648">Protein biosynthesis</keyword>
<evidence type="ECO:0000256" key="3">
    <source>
        <dbReference type="ARBA" id="ARBA00022490"/>
    </source>
</evidence>
<evidence type="ECO:0000259" key="11">
    <source>
        <dbReference type="Pfam" id="PF19269"/>
    </source>
</evidence>
<dbReference type="Pfam" id="PF19269">
    <property type="entry name" value="Anticodon_2"/>
    <property type="match status" value="1"/>
</dbReference>
<dbReference type="GO" id="GO:0005737">
    <property type="term" value="C:cytoplasm"/>
    <property type="evidence" value="ECO:0007669"/>
    <property type="project" value="UniProtKB-SubCell"/>
</dbReference>
<keyword evidence="6 10" id="KW-0067">ATP-binding</keyword>
<dbReference type="InterPro" id="IPR020751">
    <property type="entry name" value="aa-tRNA-synth_I_codon-bd_sub2"/>
</dbReference>
<evidence type="ECO:0000256" key="2">
    <source>
        <dbReference type="ARBA" id="ARBA00005594"/>
    </source>
</evidence>
<dbReference type="SUPFAM" id="SSF52374">
    <property type="entry name" value="Nucleotidylyl transferase"/>
    <property type="match status" value="1"/>
</dbReference>
<dbReference type="Gene3D" id="1.10.10.770">
    <property type="match status" value="1"/>
</dbReference>
<dbReference type="InterPro" id="IPR002904">
    <property type="entry name" value="Lys-tRNA-ligase"/>
</dbReference>
<keyword evidence="5 10" id="KW-0547">Nucleotide-binding</keyword>
<comment type="catalytic activity">
    <reaction evidence="9 10">
        <text>tRNA(Lys) + L-lysine + ATP = L-lysyl-tRNA(Lys) + AMP + diphosphate</text>
        <dbReference type="Rhea" id="RHEA:20792"/>
        <dbReference type="Rhea" id="RHEA-COMP:9696"/>
        <dbReference type="Rhea" id="RHEA-COMP:9697"/>
        <dbReference type="ChEBI" id="CHEBI:30616"/>
        <dbReference type="ChEBI" id="CHEBI:32551"/>
        <dbReference type="ChEBI" id="CHEBI:33019"/>
        <dbReference type="ChEBI" id="CHEBI:78442"/>
        <dbReference type="ChEBI" id="CHEBI:78529"/>
        <dbReference type="ChEBI" id="CHEBI:456215"/>
        <dbReference type="EC" id="6.1.1.6"/>
    </reaction>
</comment>
<dbReference type="Proteomes" id="UP000179115">
    <property type="component" value="Unassembled WGS sequence"/>
</dbReference>
<evidence type="ECO:0000256" key="7">
    <source>
        <dbReference type="ARBA" id="ARBA00022917"/>
    </source>
</evidence>
<evidence type="ECO:0000256" key="10">
    <source>
        <dbReference type="HAMAP-Rule" id="MF_00177"/>
    </source>
</evidence>
<dbReference type="HAMAP" id="MF_00177">
    <property type="entry name" value="Lys_tRNA_synth_class1"/>
    <property type="match status" value="1"/>
</dbReference>
<evidence type="ECO:0000313" key="12">
    <source>
        <dbReference type="EMBL" id="OGG71879.1"/>
    </source>
</evidence>
<dbReference type="SUPFAM" id="SSF48163">
    <property type="entry name" value="An anticodon-binding domain of class I aminoacyl-tRNA synthetases"/>
    <property type="match status" value="1"/>
</dbReference>
<dbReference type="EMBL" id="MFLV01000007">
    <property type="protein sequence ID" value="OGG71879.1"/>
    <property type="molecule type" value="Genomic_DNA"/>
</dbReference>
<dbReference type="GO" id="GO:0004824">
    <property type="term" value="F:lysine-tRNA ligase activity"/>
    <property type="evidence" value="ECO:0007669"/>
    <property type="project" value="UniProtKB-UniRule"/>
</dbReference>
<dbReference type="GO" id="GO:0005524">
    <property type="term" value="F:ATP binding"/>
    <property type="evidence" value="ECO:0007669"/>
    <property type="project" value="UniProtKB-UniRule"/>
</dbReference>
<evidence type="ECO:0000256" key="8">
    <source>
        <dbReference type="ARBA" id="ARBA00023146"/>
    </source>
</evidence>
<evidence type="ECO:0000256" key="5">
    <source>
        <dbReference type="ARBA" id="ARBA00022741"/>
    </source>
</evidence>
<sequence length="528" mass="59525">MFWADDMVAGALAARAGALKEKGRLIIRDEKTASGRVHVGSMRGVAIYGTVSEVFAEQKIPHTFLYEINDFDPMDGLPVYLNEATFKTYMGKPLYTIPSPDGIAKNYAEYFVQEFIGVINDTGFHPEFFRTSELYRSGKMNEVIRLALEQAPLIRKIYQEVSGSVKADDWLPISVVCEACGKIGTTKATSFDGQKVHYACEPKQVPWAEGCGQSGSVSPFDGKAKLPWKVEWGAKFKVLGVDVEGAGKDHATKGGARDVADRISREVFNYEPPFPINYEFFLVRGKKMSSSKGRGSSAREIADLLPPHIFRLALIGKEPRQAINFEPEGDTIPVLFDTYDKLAENYFAGTKDNFSRLFELIHVPAERTPLKQHFLPRFSQIAFIVQMPHLSLLQEVERMKGEPLTKEDVKETELRAEYAKRWLAAYAPENFKYELQKQVPESVKLFSAEQKKALAEVLRYIVIHEKLDGQTLHTELHEIRKKTGINAKDFFSALYLSFLGKPSGPKAGWFLSVLDRTFLENRLKEVIS</sequence>
<dbReference type="EC" id="6.1.1.6" evidence="10"/>
<dbReference type="GO" id="GO:0006430">
    <property type="term" value="P:lysyl-tRNA aminoacylation"/>
    <property type="evidence" value="ECO:0007669"/>
    <property type="project" value="UniProtKB-UniRule"/>
</dbReference>
<comment type="subcellular location">
    <subcellularLocation>
        <location evidence="1 10">Cytoplasm</location>
    </subcellularLocation>
</comment>
<reference evidence="12 13" key="1">
    <citation type="journal article" date="2016" name="Nat. Commun.">
        <title>Thousands of microbial genomes shed light on interconnected biogeochemical processes in an aquifer system.</title>
        <authorList>
            <person name="Anantharaman K."/>
            <person name="Brown C.T."/>
            <person name="Hug L.A."/>
            <person name="Sharon I."/>
            <person name="Castelle C.J."/>
            <person name="Probst A.J."/>
            <person name="Thomas B.C."/>
            <person name="Singh A."/>
            <person name="Wilkins M.J."/>
            <person name="Karaoz U."/>
            <person name="Brodie E.L."/>
            <person name="Williams K.H."/>
            <person name="Hubbard S.S."/>
            <person name="Banfield J.F."/>
        </authorList>
    </citation>
    <scope>NUCLEOTIDE SEQUENCE [LARGE SCALE GENOMIC DNA]</scope>
</reference>
<comment type="similarity">
    <text evidence="2 10">Belongs to the class-I aminoacyl-tRNA synthetase family.</text>
</comment>
<dbReference type="InterPro" id="IPR014729">
    <property type="entry name" value="Rossmann-like_a/b/a_fold"/>
</dbReference>
<dbReference type="InterPro" id="IPR045462">
    <property type="entry name" value="aa-tRNA-synth_I_cd-bd"/>
</dbReference>
<feature type="short sequence motif" description="'KMSKS' region" evidence="10">
    <location>
        <begin position="287"/>
        <end position="291"/>
    </location>
</feature>
<dbReference type="NCBIfam" id="TIGR00467">
    <property type="entry name" value="lysS_arch"/>
    <property type="match status" value="1"/>
</dbReference>
<keyword evidence="3 10" id="KW-0963">Cytoplasm</keyword>
<gene>
    <name evidence="10" type="primary">lysS</name>
    <name evidence="12" type="ORF">A3A35_03130</name>
</gene>
<feature type="domain" description="Aminoacyl-tRNA synthetase class I anticodon-binding" evidence="11">
    <location>
        <begin position="432"/>
        <end position="527"/>
    </location>
</feature>
<evidence type="ECO:0000256" key="4">
    <source>
        <dbReference type="ARBA" id="ARBA00022598"/>
    </source>
</evidence>
<keyword evidence="8 10" id="KW-0030">Aminoacyl-tRNA synthetase</keyword>
<evidence type="ECO:0000256" key="6">
    <source>
        <dbReference type="ARBA" id="ARBA00022840"/>
    </source>
</evidence>
<evidence type="ECO:0000256" key="1">
    <source>
        <dbReference type="ARBA" id="ARBA00004496"/>
    </source>
</evidence>